<keyword evidence="2" id="KW-1185">Reference proteome</keyword>
<evidence type="ECO:0000313" key="2">
    <source>
        <dbReference type="Proteomes" id="UP000254649"/>
    </source>
</evidence>
<proteinExistence type="predicted"/>
<gene>
    <name evidence="1" type="ORF">NCTC10801_02416</name>
</gene>
<dbReference type="OrthoDB" id="2217431at2"/>
<dbReference type="InterPro" id="IPR025412">
    <property type="entry name" value="DUF4304"/>
</dbReference>
<dbReference type="EMBL" id="UFRQ01000003">
    <property type="protein sequence ID" value="SUT95219.1"/>
    <property type="molecule type" value="Genomic_DNA"/>
</dbReference>
<protein>
    <recommendedName>
        <fullName evidence="3">DUF4304 domain-containing protein</fullName>
    </recommendedName>
</protein>
<name>A0A380U3Z6_9PAST</name>
<organism evidence="1 2">
    <name type="scientific">[Actinobacillus] rossii</name>
    <dbReference type="NCBI Taxonomy" id="123820"/>
    <lineage>
        <taxon>Bacteria</taxon>
        <taxon>Pseudomonadati</taxon>
        <taxon>Pseudomonadota</taxon>
        <taxon>Gammaproteobacteria</taxon>
        <taxon>Pasteurellales</taxon>
        <taxon>Pasteurellaceae</taxon>
    </lineage>
</organism>
<reference evidence="1 2" key="1">
    <citation type="submission" date="2018-06" db="EMBL/GenBank/DDBJ databases">
        <authorList>
            <consortium name="Pathogen Informatics"/>
            <person name="Doyle S."/>
        </authorList>
    </citation>
    <scope>NUCLEOTIDE SEQUENCE [LARGE SCALE GENOMIC DNA]</scope>
    <source>
        <strain evidence="1 2">NCTC10801</strain>
    </source>
</reference>
<evidence type="ECO:0008006" key="3">
    <source>
        <dbReference type="Google" id="ProtNLM"/>
    </source>
</evidence>
<sequence length="184" mass="21650">MNDVKKFLLQEGYLQINRTNNFYKLNHDFYMVVYLQRKSDGSLYFFNVGIHPRFLLNTTNDVIEEVDCALRTRIGTLSTVEAERKEELGKLISDLHQFSVHYSEYKSIFNTNNPCDLAHQHKILHTFSITQVNLCRLYVEYYDFLNNKDIALLFANYGLSIVPKLAVIPKKFFKEYVKLNTMLS</sequence>
<dbReference type="AlphaFoldDB" id="A0A380U3Z6"/>
<evidence type="ECO:0000313" key="1">
    <source>
        <dbReference type="EMBL" id="SUT95219.1"/>
    </source>
</evidence>
<dbReference type="Pfam" id="PF14137">
    <property type="entry name" value="DUF4304"/>
    <property type="match status" value="1"/>
</dbReference>
<dbReference type="Proteomes" id="UP000254649">
    <property type="component" value="Unassembled WGS sequence"/>
</dbReference>
<accession>A0A380U3Z6</accession>